<proteinExistence type="predicted"/>
<dbReference type="OrthoDB" id="3293695at2"/>
<accession>A0A495QGJ8</accession>
<dbReference type="EMBL" id="RBWU01000006">
    <property type="protein sequence ID" value="RKS70969.1"/>
    <property type="molecule type" value="Genomic_DNA"/>
</dbReference>
<dbReference type="RefSeq" id="WP_147449558.1">
    <property type="nucleotide sequence ID" value="NZ_RBWU01000006.1"/>
</dbReference>
<evidence type="ECO:0000313" key="3">
    <source>
        <dbReference type="Proteomes" id="UP000274601"/>
    </source>
</evidence>
<organism evidence="2 3">
    <name type="scientific">Actinomadura pelletieri DSM 43383</name>
    <dbReference type="NCBI Taxonomy" id="1120940"/>
    <lineage>
        <taxon>Bacteria</taxon>
        <taxon>Bacillati</taxon>
        <taxon>Actinomycetota</taxon>
        <taxon>Actinomycetes</taxon>
        <taxon>Streptosporangiales</taxon>
        <taxon>Thermomonosporaceae</taxon>
        <taxon>Actinomadura</taxon>
    </lineage>
</organism>
<feature type="region of interest" description="Disordered" evidence="1">
    <location>
        <begin position="164"/>
        <end position="189"/>
    </location>
</feature>
<feature type="compositionally biased region" description="Low complexity" evidence="1">
    <location>
        <begin position="164"/>
        <end position="177"/>
    </location>
</feature>
<dbReference type="AlphaFoldDB" id="A0A495QGJ8"/>
<keyword evidence="3" id="KW-1185">Reference proteome</keyword>
<dbReference type="Proteomes" id="UP000274601">
    <property type="component" value="Unassembled WGS sequence"/>
</dbReference>
<evidence type="ECO:0000256" key="1">
    <source>
        <dbReference type="SAM" id="MobiDB-lite"/>
    </source>
</evidence>
<name>A0A495QGJ8_9ACTN</name>
<protein>
    <submittedName>
        <fullName evidence="2">Uncharacterized protein</fullName>
    </submittedName>
</protein>
<sequence length="189" mass="21196">MLICAQSPALAVRLFLEQLQRDLPELRVAVEPTDDSSFRRWDFEREIPAESAELLIAENDEMVQRWDQDGYYLSPTGAGPLRIGFEPCRVPRLRARVMENPYGDDGFGFDPYEVTLIGTDFFLATIVTPDLDSAYSRSAIGSFTDCLTSTGHFWCPSVGAQEQGAQEQGAREQGAQEYRLCPGVWPPPR</sequence>
<reference evidence="2 3" key="1">
    <citation type="submission" date="2018-10" db="EMBL/GenBank/DDBJ databases">
        <title>Genomic Encyclopedia of Archaeal and Bacterial Type Strains, Phase II (KMG-II): from individual species to whole genera.</title>
        <authorList>
            <person name="Goeker M."/>
        </authorList>
    </citation>
    <scope>NUCLEOTIDE SEQUENCE [LARGE SCALE GENOMIC DNA]</scope>
    <source>
        <strain evidence="2 3">DSM 43383</strain>
    </source>
</reference>
<gene>
    <name evidence="2" type="ORF">BZB76_5449</name>
</gene>
<comment type="caution">
    <text evidence="2">The sequence shown here is derived from an EMBL/GenBank/DDBJ whole genome shotgun (WGS) entry which is preliminary data.</text>
</comment>
<evidence type="ECO:0000313" key="2">
    <source>
        <dbReference type="EMBL" id="RKS70969.1"/>
    </source>
</evidence>